<feature type="transmembrane region" description="Helical" evidence="2">
    <location>
        <begin position="187"/>
        <end position="208"/>
    </location>
</feature>
<dbReference type="Proteomes" id="UP000694850">
    <property type="component" value="Unplaced"/>
</dbReference>
<feature type="transmembrane region" description="Helical" evidence="2">
    <location>
        <begin position="158"/>
        <end position="175"/>
    </location>
</feature>
<proteinExistence type="predicted"/>
<keyword evidence="3" id="KW-1185">Reference proteome</keyword>
<organism evidence="3 4">
    <name type="scientific">Orycteropus afer afer</name>
    <dbReference type="NCBI Taxonomy" id="1230840"/>
    <lineage>
        <taxon>Eukaryota</taxon>
        <taxon>Metazoa</taxon>
        <taxon>Chordata</taxon>
        <taxon>Craniata</taxon>
        <taxon>Vertebrata</taxon>
        <taxon>Euteleostomi</taxon>
        <taxon>Mammalia</taxon>
        <taxon>Eutheria</taxon>
        <taxon>Afrotheria</taxon>
        <taxon>Tubulidentata</taxon>
        <taxon>Orycteropodidae</taxon>
        <taxon>Orycteropus</taxon>
    </lineage>
</organism>
<evidence type="ECO:0000256" key="2">
    <source>
        <dbReference type="SAM" id="Phobius"/>
    </source>
</evidence>
<dbReference type="CTD" id="146852"/>
<keyword evidence="2" id="KW-1133">Transmembrane helix</keyword>
<evidence type="ECO:0000313" key="4">
    <source>
        <dbReference type="RefSeq" id="XP_007950537.1"/>
    </source>
</evidence>
<evidence type="ECO:0000313" key="3">
    <source>
        <dbReference type="Proteomes" id="UP000694850"/>
    </source>
</evidence>
<evidence type="ECO:0000256" key="1">
    <source>
        <dbReference type="SAM" id="MobiDB-lite"/>
    </source>
</evidence>
<keyword evidence="2" id="KW-0812">Transmembrane</keyword>
<feature type="compositionally biased region" description="Acidic residues" evidence="1">
    <location>
        <begin position="253"/>
        <end position="264"/>
    </location>
</feature>
<name>A0A8B7ASM1_ORYAF</name>
<feature type="region of interest" description="Disordered" evidence="1">
    <location>
        <begin position="241"/>
        <end position="264"/>
    </location>
</feature>
<sequence>MGTRHSPEGNRGLWDEFQESEEERSKQQRPGKEEEDWGAEQNGSQEAGTREEVPGSISRSNRQLVPVHHQGSVLSLRWSSSYTWTSQVLTSLLSLIAFILLLVMAFSKKWLYLSGSRFFQRWPANVSARIYTTANFMSMGLLHTCKARSCYNLEQGKVTFIFVTLMLFPINLWIFEWEKNLSIPIGWSYFIGWLVFFLYVTCAALCYFNQKNFWRLVLMHPFGIMSWSNHFRSVGESLSKSKEVTDSQMEAPNPEEEEDISNLF</sequence>
<dbReference type="RefSeq" id="XP_007950537.1">
    <property type="nucleotide sequence ID" value="XM_007952346.1"/>
</dbReference>
<dbReference type="GeneID" id="103206823"/>
<feature type="region of interest" description="Disordered" evidence="1">
    <location>
        <begin position="1"/>
        <end position="61"/>
    </location>
</feature>
<accession>A0A8B7ASM1</accession>
<dbReference type="AlphaFoldDB" id="A0A8B7ASM1"/>
<gene>
    <name evidence="4" type="primary">ODF4</name>
</gene>
<reference evidence="4" key="1">
    <citation type="submission" date="2025-08" db="UniProtKB">
        <authorList>
            <consortium name="RefSeq"/>
        </authorList>
    </citation>
    <scope>IDENTIFICATION</scope>
</reference>
<feature type="compositionally biased region" description="Basic and acidic residues" evidence="1">
    <location>
        <begin position="23"/>
        <end position="32"/>
    </location>
</feature>
<feature type="transmembrane region" description="Helical" evidence="2">
    <location>
        <begin position="84"/>
        <end position="107"/>
    </location>
</feature>
<keyword evidence="2" id="KW-0472">Membrane</keyword>
<protein>
    <submittedName>
        <fullName evidence="4">Outer dense fiber protein 4</fullName>
    </submittedName>
</protein>
<dbReference type="OrthoDB" id="9620006at2759"/>